<dbReference type="SMART" id="SM00271">
    <property type="entry name" value="DnaJ"/>
    <property type="match status" value="1"/>
</dbReference>
<dbReference type="PROSITE" id="PS50076">
    <property type="entry name" value="DNAJ_2"/>
    <property type="match status" value="1"/>
</dbReference>
<dbReference type="Gene3D" id="1.10.287.110">
    <property type="entry name" value="DnaJ domain"/>
    <property type="match status" value="1"/>
</dbReference>
<organism evidence="3 4">
    <name type="scientific">Qipengyuania gelatinilytica</name>
    <dbReference type="NCBI Taxonomy" id="2867231"/>
    <lineage>
        <taxon>Bacteria</taxon>
        <taxon>Pseudomonadati</taxon>
        <taxon>Pseudomonadota</taxon>
        <taxon>Alphaproteobacteria</taxon>
        <taxon>Sphingomonadales</taxon>
        <taxon>Erythrobacteraceae</taxon>
        <taxon>Qipengyuania</taxon>
    </lineage>
</organism>
<feature type="domain" description="J" evidence="2">
    <location>
        <begin position="9"/>
        <end position="72"/>
    </location>
</feature>
<dbReference type="InterPro" id="IPR001623">
    <property type="entry name" value="DnaJ_domain"/>
</dbReference>
<dbReference type="PANTHER" id="PTHR43096:SF52">
    <property type="entry name" value="DNAJ HOMOLOG 1, MITOCHONDRIAL-RELATED"/>
    <property type="match status" value="1"/>
</dbReference>
<proteinExistence type="predicted"/>
<sequence>MEDDEDFVDLYAMLQVDPFCERSIVEKAYRHFAQLYHPDHSDTADVDKFQEVTRAYKVLKDARKRADYDRAYAAEKGIDPAKPQPRDDIVIDGSTAVEDAEIHEKLLLALYKRRREKAGQPGVMPYHIQNDLDCSDESFDFHIWYLKSKGFIEITQESELAITIEGVDHVISSSRAEAKEKLFLEQSTRDEPE</sequence>
<gene>
    <name evidence="3" type="ORF">K3136_12145</name>
</gene>
<keyword evidence="4" id="KW-1185">Reference proteome</keyword>
<protein>
    <submittedName>
        <fullName evidence="3">DnaJ domain-containing protein</fullName>
    </submittedName>
</protein>
<evidence type="ECO:0000256" key="1">
    <source>
        <dbReference type="ARBA" id="ARBA00023186"/>
    </source>
</evidence>
<accession>A0ABX9A0P6</accession>
<dbReference type="Pfam" id="PF00226">
    <property type="entry name" value="DnaJ"/>
    <property type="match status" value="1"/>
</dbReference>
<dbReference type="Proteomes" id="UP000824321">
    <property type="component" value="Chromosome"/>
</dbReference>
<name>A0ABX9A0P6_9SPHN</name>
<dbReference type="CDD" id="cd06257">
    <property type="entry name" value="DnaJ"/>
    <property type="match status" value="1"/>
</dbReference>
<keyword evidence="1" id="KW-0143">Chaperone</keyword>
<dbReference type="InterPro" id="IPR036869">
    <property type="entry name" value="J_dom_sf"/>
</dbReference>
<dbReference type="EMBL" id="CP081294">
    <property type="protein sequence ID" value="QZD94823.1"/>
    <property type="molecule type" value="Genomic_DNA"/>
</dbReference>
<dbReference type="RefSeq" id="WP_221430566.1">
    <property type="nucleotide sequence ID" value="NZ_CP081294.1"/>
</dbReference>
<evidence type="ECO:0000313" key="4">
    <source>
        <dbReference type="Proteomes" id="UP000824321"/>
    </source>
</evidence>
<dbReference type="SUPFAM" id="SSF46565">
    <property type="entry name" value="Chaperone J-domain"/>
    <property type="match status" value="1"/>
</dbReference>
<reference evidence="3 4" key="1">
    <citation type="submission" date="2021-08" db="EMBL/GenBank/DDBJ databases">
        <title>Comparative Genomics Analysis of the Genus Qipengyuania Reveals Extensive Genetic Diversity and Metabolic Versatility, Including the Description of Fifteen Novel Species.</title>
        <authorList>
            <person name="Liu Y."/>
        </authorList>
    </citation>
    <scope>NUCLEOTIDE SEQUENCE [LARGE SCALE GENOMIC DNA]</scope>
    <source>
        <strain evidence="3 4">1NDH1</strain>
    </source>
</reference>
<evidence type="ECO:0000259" key="2">
    <source>
        <dbReference type="PROSITE" id="PS50076"/>
    </source>
</evidence>
<evidence type="ECO:0000313" key="3">
    <source>
        <dbReference type="EMBL" id="QZD94823.1"/>
    </source>
</evidence>
<dbReference type="PANTHER" id="PTHR43096">
    <property type="entry name" value="DNAJ HOMOLOG 1, MITOCHONDRIAL-RELATED"/>
    <property type="match status" value="1"/>
</dbReference>